<organism evidence="2">
    <name type="scientific">Leifsonia sp. NPDC080035</name>
    <dbReference type="NCBI Taxonomy" id="3143936"/>
    <lineage>
        <taxon>Bacteria</taxon>
        <taxon>Bacillati</taxon>
        <taxon>Actinomycetota</taxon>
        <taxon>Actinomycetes</taxon>
        <taxon>Micrococcales</taxon>
        <taxon>Microbacteriaceae</taxon>
        <taxon>Leifsonia</taxon>
    </lineage>
</organism>
<sequence>MTSPYRVVLGPAFDLLHPSLRAYFDAIPSGSTGRGRGVFDTVGTPRRWLWPVLALFARPGVLFPVWQHEVPFTVRNAPAVAADGSPAVRAERTFELRGRPRIMRDEIGVEDGMLVDRLGAPVRAEAVFAARVLDGALRLTSTSVAIRIGRLRIPVPRVLAPVIVLTERWDEARDCQRISIAVGHRLLGRLYQYAGTFRYDIALGE</sequence>
<dbReference type="AlphaFoldDB" id="A0AAU7G928"/>
<protein>
    <submittedName>
        <fullName evidence="2">DUF4166 domain-containing protein</fullName>
    </submittedName>
</protein>
<dbReference type="RefSeq" id="WP_348787881.1">
    <property type="nucleotide sequence ID" value="NZ_CP157390.1"/>
</dbReference>
<evidence type="ECO:0000259" key="1">
    <source>
        <dbReference type="Pfam" id="PF13761"/>
    </source>
</evidence>
<name>A0AAU7G928_9MICO</name>
<feature type="domain" description="DUF4166" evidence="1">
    <location>
        <begin position="16"/>
        <end position="197"/>
    </location>
</feature>
<evidence type="ECO:0000313" key="2">
    <source>
        <dbReference type="EMBL" id="XBM47920.1"/>
    </source>
</evidence>
<proteinExistence type="predicted"/>
<gene>
    <name evidence="2" type="ORF">AAME72_17895</name>
</gene>
<accession>A0AAU7G928</accession>
<dbReference type="InterPro" id="IPR025311">
    <property type="entry name" value="DUF4166"/>
</dbReference>
<dbReference type="EMBL" id="CP157390">
    <property type="protein sequence ID" value="XBM47920.1"/>
    <property type="molecule type" value="Genomic_DNA"/>
</dbReference>
<dbReference type="Pfam" id="PF13761">
    <property type="entry name" value="DUF4166"/>
    <property type="match status" value="1"/>
</dbReference>
<reference evidence="2" key="1">
    <citation type="submission" date="2024-05" db="EMBL/GenBank/DDBJ databases">
        <title>The Natural Products Discovery Center: Release of the First 8490 Sequenced Strains for Exploring Actinobacteria Biosynthetic Diversity.</title>
        <authorList>
            <person name="Kalkreuter E."/>
            <person name="Kautsar S.A."/>
            <person name="Yang D."/>
            <person name="Bader C.D."/>
            <person name="Teijaro C.N."/>
            <person name="Fluegel L."/>
            <person name="Davis C.M."/>
            <person name="Simpson J.R."/>
            <person name="Lauterbach L."/>
            <person name="Steele A.D."/>
            <person name="Gui C."/>
            <person name="Meng S."/>
            <person name="Li G."/>
            <person name="Viehrig K."/>
            <person name="Ye F."/>
            <person name="Su P."/>
            <person name="Kiefer A.F."/>
            <person name="Nichols A."/>
            <person name="Cepeda A.J."/>
            <person name="Yan W."/>
            <person name="Fan B."/>
            <person name="Jiang Y."/>
            <person name="Adhikari A."/>
            <person name="Zheng C.-J."/>
            <person name="Schuster L."/>
            <person name="Cowan T.M."/>
            <person name="Smanski M.J."/>
            <person name="Chevrette M.G."/>
            <person name="de Carvalho L.P.S."/>
            <person name="Shen B."/>
        </authorList>
    </citation>
    <scope>NUCLEOTIDE SEQUENCE</scope>
    <source>
        <strain evidence="2">NPDC080035</strain>
    </source>
</reference>